<feature type="transmembrane region" description="Helical" evidence="1">
    <location>
        <begin position="323"/>
        <end position="343"/>
    </location>
</feature>
<protein>
    <submittedName>
        <fullName evidence="3">Glycosyltransferase</fullName>
        <ecNumber evidence="3">2.4.-.-</ecNumber>
    </submittedName>
</protein>
<comment type="caution">
    <text evidence="3">The sequence shown here is derived from an EMBL/GenBank/DDBJ whole genome shotgun (WGS) entry which is preliminary data.</text>
</comment>
<feature type="transmembrane region" description="Helical" evidence="1">
    <location>
        <begin position="176"/>
        <end position="193"/>
    </location>
</feature>
<dbReference type="EMBL" id="JAGGJA010000006">
    <property type="protein sequence ID" value="MCW9707410.1"/>
    <property type="molecule type" value="Genomic_DNA"/>
</dbReference>
<dbReference type="CDD" id="cd00761">
    <property type="entry name" value="Glyco_tranf_GTA_type"/>
    <property type="match status" value="1"/>
</dbReference>
<dbReference type="RefSeq" id="WP_265766187.1">
    <property type="nucleotide sequence ID" value="NZ_JAGGJA010000006.1"/>
</dbReference>
<sequence>MITLIYIALGYLLITSLILLSNGRSLKKLESVPPGYFERQAPEVCICIPARNEAKSIERCIQSALKQNYPNLKVHVLDDESTDGTTAILDRFQEQFPQKLTVIEGQPLPEGWLGKPWACHQLAEAAGGDILLFIDADTWLDRSAVSKAVRQMGQDVLDFMTVWPLQKLGTFWEKNVIPLIYMGIFTILPVRYVHRPPKWIPPFLRATLAPFFAAACGQFMAFKRKSYDAIGGHKSVKNQVVEDVALARNIKRAGLTMNMYHGDDVIRCRMYHLHQELWQGLRKNFLAGFHHRLSPFILTGFLQFTTYILPVLALPYLLFSNSLFLLVLSGIAILLMLVQRIYLSQWFSWNALYALLHPLGVAWFQVLGIRVLLDHFTGKAVFWKGREL</sequence>
<keyword evidence="3" id="KW-0328">Glycosyltransferase</keyword>
<evidence type="ECO:0000256" key="1">
    <source>
        <dbReference type="SAM" id="Phobius"/>
    </source>
</evidence>
<dbReference type="PANTHER" id="PTHR43646">
    <property type="entry name" value="GLYCOSYLTRANSFERASE"/>
    <property type="match status" value="1"/>
</dbReference>
<dbReference type="Gene3D" id="3.90.550.10">
    <property type="entry name" value="Spore Coat Polysaccharide Biosynthesis Protein SpsA, Chain A"/>
    <property type="match status" value="1"/>
</dbReference>
<feature type="transmembrane region" description="Helical" evidence="1">
    <location>
        <begin position="350"/>
        <end position="373"/>
    </location>
</feature>
<feature type="transmembrane region" description="Helical" evidence="1">
    <location>
        <begin position="296"/>
        <end position="317"/>
    </location>
</feature>
<accession>A0ABT3PNH6</accession>
<gene>
    <name evidence="3" type="ORF">J6I44_11115</name>
</gene>
<keyword evidence="1" id="KW-1133">Transmembrane helix</keyword>
<dbReference type="InterPro" id="IPR001173">
    <property type="entry name" value="Glyco_trans_2-like"/>
</dbReference>
<reference evidence="3 4" key="1">
    <citation type="submission" date="2021-03" db="EMBL/GenBank/DDBJ databases">
        <title>Aliifodinibius sp. nov., a new bacterium isolated from saline soil.</title>
        <authorList>
            <person name="Galisteo C."/>
            <person name="De La Haba R."/>
            <person name="Sanchez-Porro C."/>
            <person name="Ventosa A."/>
        </authorList>
    </citation>
    <scope>NUCLEOTIDE SEQUENCE [LARGE SCALE GENOMIC DNA]</scope>
    <source>
        <strain evidence="3 4">1BSP15-2V2</strain>
    </source>
</reference>
<name>A0ABT3PNH6_9BACT</name>
<evidence type="ECO:0000259" key="2">
    <source>
        <dbReference type="Pfam" id="PF00535"/>
    </source>
</evidence>
<proteinExistence type="predicted"/>
<keyword evidence="1" id="KW-0812">Transmembrane</keyword>
<dbReference type="SUPFAM" id="SSF53448">
    <property type="entry name" value="Nucleotide-diphospho-sugar transferases"/>
    <property type="match status" value="1"/>
</dbReference>
<dbReference type="Pfam" id="PF00535">
    <property type="entry name" value="Glycos_transf_2"/>
    <property type="match status" value="1"/>
</dbReference>
<dbReference type="Proteomes" id="UP001207918">
    <property type="component" value="Unassembled WGS sequence"/>
</dbReference>
<keyword evidence="1" id="KW-0472">Membrane</keyword>
<dbReference type="EC" id="2.4.-.-" evidence="3"/>
<dbReference type="GO" id="GO:0016757">
    <property type="term" value="F:glycosyltransferase activity"/>
    <property type="evidence" value="ECO:0007669"/>
    <property type="project" value="UniProtKB-KW"/>
</dbReference>
<keyword evidence="4" id="KW-1185">Reference proteome</keyword>
<organism evidence="3 4">
    <name type="scientific">Fodinibius salsisoli</name>
    <dbReference type="NCBI Taxonomy" id="2820877"/>
    <lineage>
        <taxon>Bacteria</taxon>
        <taxon>Pseudomonadati</taxon>
        <taxon>Balneolota</taxon>
        <taxon>Balneolia</taxon>
        <taxon>Balneolales</taxon>
        <taxon>Balneolaceae</taxon>
        <taxon>Fodinibius</taxon>
    </lineage>
</organism>
<feature type="transmembrane region" description="Helical" evidence="1">
    <location>
        <begin position="199"/>
        <end position="222"/>
    </location>
</feature>
<evidence type="ECO:0000313" key="3">
    <source>
        <dbReference type="EMBL" id="MCW9707410.1"/>
    </source>
</evidence>
<evidence type="ECO:0000313" key="4">
    <source>
        <dbReference type="Proteomes" id="UP001207918"/>
    </source>
</evidence>
<keyword evidence="3" id="KW-0808">Transferase</keyword>
<dbReference type="InterPro" id="IPR029044">
    <property type="entry name" value="Nucleotide-diphossugar_trans"/>
</dbReference>
<dbReference type="PANTHER" id="PTHR43646:SF3">
    <property type="entry name" value="SLR1566 PROTEIN"/>
    <property type="match status" value="1"/>
</dbReference>
<feature type="domain" description="Glycosyltransferase 2-like" evidence="2">
    <location>
        <begin position="45"/>
        <end position="225"/>
    </location>
</feature>
<feature type="transmembrane region" description="Helical" evidence="1">
    <location>
        <begin position="6"/>
        <end position="23"/>
    </location>
</feature>